<dbReference type="Pfam" id="PF13419">
    <property type="entry name" value="HAD_2"/>
    <property type="match status" value="1"/>
</dbReference>
<dbReference type="SFLD" id="SFLDS00003">
    <property type="entry name" value="Haloacid_Dehalogenase"/>
    <property type="match status" value="1"/>
</dbReference>
<keyword evidence="6" id="KW-1185">Reference proteome</keyword>
<dbReference type="EMBL" id="JAQLOI010000001">
    <property type="protein sequence ID" value="MDB1122414.1"/>
    <property type="molecule type" value="Genomic_DNA"/>
</dbReference>
<protein>
    <recommendedName>
        <fullName evidence="4">phosphoglycolate phosphatase</fullName>
        <ecNumber evidence="4">3.1.3.18</ecNumber>
    </recommendedName>
</protein>
<proteinExistence type="inferred from homology"/>
<dbReference type="InterPro" id="IPR041492">
    <property type="entry name" value="HAD_2"/>
</dbReference>
<dbReference type="InterPro" id="IPR023198">
    <property type="entry name" value="PGP-like_dom2"/>
</dbReference>
<dbReference type="InterPro" id="IPR023214">
    <property type="entry name" value="HAD_sf"/>
</dbReference>
<gene>
    <name evidence="5" type="ORF">PGX00_01105</name>
</gene>
<evidence type="ECO:0000256" key="1">
    <source>
        <dbReference type="ARBA" id="ARBA00000830"/>
    </source>
</evidence>
<accession>A0ABT4YMX4</accession>
<reference evidence="5 6" key="1">
    <citation type="submission" date="2023-01" db="EMBL/GenBank/DDBJ databases">
        <title>Vibrio sp. KJ40-1 sp.nov, isolated from marine algae.</title>
        <authorList>
            <person name="Butt M."/>
            <person name="Kim J.M.J."/>
            <person name="Jeon C.O.C."/>
        </authorList>
    </citation>
    <scope>NUCLEOTIDE SEQUENCE [LARGE SCALE GENOMIC DNA]</scope>
    <source>
        <strain evidence="5 6">KJ40-1</strain>
    </source>
</reference>
<comment type="catalytic activity">
    <reaction evidence="1">
        <text>2-phosphoglycolate + H2O = glycolate + phosphate</text>
        <dbReference type="Rhea" id="RHEA:14369"/>
        <dbReference type="ChEBI" id="CHEBI:15377"/>
        <dbReference type="ChEBI" id="CHEBI:29805"/>
        <dbReference type="ChEBI" id="CHEBI:43474"/>
        <dbReference type="ChEBI" id="CHEBI:58033"/>
        <dbReference type="EC" id="3.1.3.18"/>
    </reaction>
</comment>
<organism evidence="5 6">
    <name type="scientific">Vibrio algarum</name>
    <dbReference type="NCBI Taxonomy" id="3020714"/>
    <lineage>
        <taxon>Bacteria</taxon>
        <taxon>Pseudomonadati</taxon>
        <taxon>Pseudomonadota</taxon>
        <taxon>Gammaproteobacteria</taxon>
        <taxon>Vibrionales</taxon>
        <taxon>Vibrionaceae</taxon>
        <taxon>Vibrio</taxon>
    </lineage>
</organism>
<dbReference type="RefSeq" id="WP_272132140.1">
    <property type="nucleotide sequence ID" value="NZ_JAQLOI010000001.1"/>
</dbReference>
<dbReference type="Gene3D" id="1.10.150.240">
    <property type="entry name" value="Putative phosphatase, domain 2"/>
    <property type="match status" value="1"/>
</dbReference>
<comment type="similarity">
    <text evidence="3">Belongs to the HAD-like hydrolase superfamily. CbbY/CbbZ/Gph/YieH family.</text>
</comment>
<dbReference type="InterPro" id="IPR036412">
    <property type="entry name" value="HAD-like_sf"/>
</dbReference>
<dbReference type="InterPro" id="IPR050155">
    <property type="entry name" value="HAD-like_hydrolase_sf"/>
</dbReference>
<dbReference type="PANTHER" id="PTHR43434:SF1">
    <property type="entry name" value="PHOSPHOGLYCOLATE PHOSPHATASE"/>
    <property type="match status" value="1"/>
</dbReference>
<dbReference type="SUPFAM" id="SSF56784">
    <property type="entry name" value="HAD-like"/>
    <property type="match status" value="1"/>
</dbReference>
<name>A0ABT4YMX4_9VIBR</name>
<evidence type="ECO:0000313" key="5">
    <source>
        <dbReference type="EMBL" id="MDB1122414.1"/>
    </source>
</evidence>
<comment type="pathway">
    <text evidence="2">Organic acid metabolism; glycolate biosynthesis; glycolate from 2-phosphoglycolate: step 1/1.</text>
</comment>
<evidence type="ECO:0000256" key="4">
    <source>
        <dbReference type="ARBA" id="ARBA00013078"/>
    </source>
</evidence>
<evidence type="ECO:0000256" key="2">
    <source>
        <dbReference type="ARBA" id="ARBA00004818"/>
    </source>
</evidence>
<dbReference type="SFLD" id="SFLDG01129">
    <property type="entry name" value="C1.5:_HAD__Beta-PGM__Phosphata"/>
    <property type="match status" value="1"/>
</dbReference>
<dbReference type="PANTHER" id="PTHR43434">
    <property type="entry name" value="PHOSPHOGLYCOLATE PHOSPHATASE"/>
    <property type="match status" value="1"/>
</dbReference>
<dbReference type="Gene3D" id="3.40.50.1000">
    <property type="entry name" value="HAD superfamily/HAD-like"/>
    <property type="match status" value="1"/>
</dbReference>
<dbReference type="EC" id="3.1.3.18" evidence="4"/>
<evidence type="ECO:0000256" key="3">
    <source>
        <dbReference type="ARBA" id="ARBA00006171"/>
    </source>
</evidence>
<comment type="caution">
    <text evidence="5">The sequence shown here is derived from an EMBL/GenBank/DDBJ whole genome shotgun (WGS) entry which is preliminary data.</text>
</comment>
<sequence>MIRNIIFDFDGVVLDSIPVKTDGFRKLFSTYDEISVEKLVNYHLVNGGKSRYAKIEYFFNEILNQDISETKVLEYANKYSKITKKELANKKYVIQETLSYIESNFNKYRMHVASGADDQDLNYICTSLDLNKYFLSIEGSPKVKSEIVKGIIDLNRYSTNETILIGDSSNDFEAAKFNNIEFYGYNNPELKNRHKYIDSFLGFI</sequence>
<dbReference type="Proteomes" id="UP001210678">
    <property type="component" value="Unassembled WGS sequence"/>
</dbReference>
<evidence type="ECO:0000313" key="6">
    <source>
        <dbReference type="Proteomes" id="UP001210678"/>
    </source>
</evidence>